<evidence type="ECO:0008006" key="3">
    <source>
        <dbReference type="Google" id="ProtNLM"/>
    </source>
</evidence>
<protein>
    <recommendedName>
        <fullName evidence="3">DUF2442 domain-containing protein</fullName>
    </recommendedName>
</protein>
<dbReference type="Pfam" id="PF10387">
    <property type="entry name" value="DUF2442"/>
    <property type="match status" value="1"/>
</dbReference>
<sequence>MSKIHNIEAISFNQSHLILIVDGQTYDFPLVEISQKLAQANEKERIAYQISPSGYGIHWPLIDEDLSINGLLKTAEKLEISTVQQ</sequence>
<accession>A3IUU3</accession>
<dbReference type="AlphaFoldDB" id="A3IUU3"/>
<comment type="caution">
    <text evidence="1">The sequence shown here is derived from an EMBL/GenBank/DDBJ whole genome shotgun (WGS) entry which is preliminary data.</text>
</comment>
<name>A3IUU3_9CHRO</name>
<dbReference type="RefSeq" id="WP_008277149.1">
    <property type="nucleotide sequence ID" value="NZ_AAXW01000037.1"/>
</dbReference>
<dbReference type="InterPro" id="IPR018841">
    <property type="entry name" value="DUF2442"/>
</dbReference>
<dbReference type="Gene3D" id="3.30.2020.40">
    <property type="entry name" value="Uncharacterised protein PF10387, DUF2442"/>
    <property type="match status" value="1"/>
</dbReference>
<organism evidence="1 2">
    <name type="scientific">Crocosphaera chwakensis CCY0110</name>
    <dbReference type="NCBI Taxonomy" id="391612"/>
    <lineage>
        <taxon>Bacteria</taxon>
        <taxon>Bacillati</taxon>
        <taxon>Cyanobacteriota</taxon>
        <taxon>Cyanophyceae</taxon>
        <taxon>Oscillatoriophycideae</taxon>
        <taxon>Chroococcales</taxon>
        <taxon>Aphanothecaceae</taxon>
        <taxon>Crocosphaera</taxon>
        <taxon>Crocosphaera chwakensis</taxon>
    </lineage>
</organism>
<dbReference type="EMBL" id="AAXW01000037">
    <property type="protein sequence ID" value="EAZ89786.1"/>
    <property type="molecule type" value="Genomic_DNA"/>
</dbReference>
<proteinExistence type="predicted"/>
<evidence type="ECO:0000313" key="2">
    <source>
        <dbReference type="Proteomes" id="UP000003781"/>
    </source>
</evidence>
<dbReference type="eggNOG" id="ENOG5033CIF">
    <property type="taxonomic scope" value="Bacteria"/>
</dbReference>
<reference evidence="1 2" key="1">
    <citation type="submission" date="2007-03" db="EMBL/GenBank/DDBJ databases">
        <authorList>
            <person name="Stal L."/>
            <person name="Ferriera S."/>
            <person name="Johnson J."/>
            <person name="Kravitz S."/>
            <person name="Beeson K."/>
            <person name="Sutton G."/>
            <person name="Rogers Y.-H."/>
            <person name="Friedman R."/>
            <person name="Frazier M."/>
            <person name="Venter J.C."/>
        </authorList>
    </citation>
    <scope>NUCLEOTIDE SEQUENCE [LARGE SCALE GENOMIC DNA]</scope>
    <source>
        <strain evidence="1 2">CCY0110</strain>
    </source>
</reference>
<evidence type="ECO:0000313" key="1">
    <source>
        <dbReference type="EMBL" id="EAZ89786.1"/>
    </source>
</evidence>
<dbReference type="Proteomes" id="UP000003781">
    <property type="component" value="Unassembled WGS sequence"/>
</dbReference>
<gene>
    <name evidence="1" type="ORF">CY0110_29244</name>
</gene>
<dbReference type="OrthoDB" id="337884at2"/>
<keyword evidence="2" id="KW-1185">Reference proteome</keyword>